<dbReference type="GO" id="GO:0006231">
    <property type="term" value="P:dTMP biosynthetic process"/>
    <property type="evidence" value="ECO:0007669"/>
    <property type="project" value="UniProtKB-UniRule"/>
</dbReference>
<dbReference type="GO" id="GO:0070402">
    <property type="term" value="F:NADPH binding"/>
    <property type="evidence" value="ECO:0007669"/>
    <property type="project" value="TreeGrafter"/>
</dbReference>
<dbReference type="AlphaFoldDB" id="A0A1F5BJF8"/>
<dbReference type="PANTHER" id="PTHR34934">
    <property type="entry name" value="FLAVIN-DEPENDENT THYMIDYLATE SYNTHASE"/>
    <property type="match status" value="1"/>
</dbReference>
<organism evidence="2 3">
    <name type="scientific">Candidatus Azambacteria bacterium RIFCSPHIGHO2_02_46_12</name>
    <dbReference type="NCBI Taxonomy" id="1797295"/>
    <lineage>
        <taxon>Bacteria</taxon>
        <taxon>Candidatus Azamiibacteriota</taxon>
    </lineage>
</organism>
<protein>
    <recommendedName>
        <fullName evidence="1">FAD-dependent thymidylate synthase</fullName>
        <ecNumber evidence="1">2.1.1.148</ecNumber>
    </recommendedName>
</protein>
<dbReference type="GO" id="GO:0050660">
    <property type="term" value="F:flavin adenine dinucleotide binding"/>
    <property type="evidence" value="ECO:0007669"/>
    <property type="project" value="UniProtKB-UniRule"/>
</dbReference>
<proteinExistence type="predicted"/>
<dbReference type="GO" id="GO:0050797">
    <property type="term" value="F:thymidylate synthase (FAD) activity"/>
    <property type="evidence" value="ECO:0007669"/>
    <property type="project" value="UniProtKB-UniRule"/>
</dbReference>
<dbReference type="NCBIfam" id="TIGR02170">
    <property type="entry name" value="thyX"/>
    <property type="match status" value="1"/>
</dbReference>
<dbReference type="Proteomes" id="UP000179184">
    <property type="component" value="Unassembled WGS sequence"/>
</dbReference>
<sequence length="448" mass="52366">MTENAIGKSFVRLDAILKGAESSDTDIVRAARVSTGRHLEDVTDEKLKGMVNFLYRDHHLTPFQKIVFRFHVKASIRTARQFFCVLFSSHNEFSGRYSVFPENDFYVPSLYSPGIQEIVRSSQNRTYKNYRNLLEAGVAKEQARLALPYSFFTQFYWTVDLRTLFEFFDAAEVNQNCATEDFQTLLARLKEIVAEQAPVAYETYQRWNDENQTRKCEWAAVLKSRVGPSDKRCEKEKILGGFVGLREISGDAGMIVKCLSDRFSPDRALDQMIVHWDLEVPIFVWRQLVRHRKGYPAEIEDDFEGALERQRLYIPAIFRSQKGKVGHYEFEIFSGEENLRVWRILNDSQEKSIEEAKRLLEETGSLEDASLLLPYAFYTHVSWVTPLSSLTNVFLLRLDSHTQWETGQYVRAMYCLFKAKEPLLAEIIENYFWPKFWRSKSFPLLDRF</sequence>
<reference evidence="2 3" key="1">
    <citation type="journal article" date="2016" name="Nat. Commun.">
        <title>Thousands of microbial genomes shed light on interconnected biogeochemical processes in an aquifer system.</title>
        <authorList>
            <person name="Anantharaman K."/>
            <person name="Brown C.T."/>
            <person name="Hug L.A."/>
            <person name="Sharon I."/>
            <person name="Castelle C.J."/>
            <person name="Probst A.J."/>
            <person name="Thomas B.C."/>
            <person name="Singh A."/>
            <person name="Wilkins M.J."/>
            <person name="Karaoz U."/>
            <person name="Brodie E.L."/>
            <person name="Williams K.H."/>
            <person name="Hubbard S.S."/>
            <person name="Banfield J.F."/>
        </authorList>
    </citation>
    <scope>NUCLEOTIDE SEQUENCE [LARGE SCALE GENOMIC DNA]</scope>
</reference>
<dbReference type="InterPro" id="IPR036098">
    <property type="entry name" value="Thymidylate_synthase_ThyX_sf"/>
</dbReference>
<dbReference type="EC" id="2.1.1.148" evidence="1"/>
<dbReference type="Gene3D" id="3.30.1360.170">
    <property type="match status" value="2"/>
</dbReference>
<dbReference type="GO" id="GO:0004799">
    <property type="term" value="F:thymidylate synthase activity"/>
    <property type="evidence" value="ECO:0007669"/>
    <property type="project" value="TreeGrafter"/>
</dbReference>
<evidence type="ECO:0000313" key="3">
    <source>
        <dbReference type="Proteomes" id="UP000179184"/>
    </source>
</evidence>
<evidence type="ECO:0000256" key="1">
    <source>
        <dbReference type="NCBIfam" id="TIGR02170"/>
    </source>
</evidence>
<dbReference type="EMBL" id="MEYN01000014">
    <property type="protein sequence ID" value="OGD30754.1"/>
    <property type="molecule type" value="Genomic_DNA"/>
</dbReference>
<comment type="caution">
    <text evidence="2">The sequence shown here is derived from an EMBL/GenBank/DDBJ whole genome shotgun (WGS) entry which is preliminary data.</text>
</comment>
<dbReference type="PANTHER" id="PTHR34934:SF1">
    <property type="entry name" value="FLAVIN-DEPENDENT THYMIDYLATE SYNTHASE"/>
    <property type="match status" value="1"/>
</dbReference>
<dbReference type="CDD" id="cd20175">
    <property type="entry name" value="ThyX"/>
    <property type="match status" value="2"/>
</dbReference>
<dbReference type="InterPro" id="IPR003669">
    <property type="entry name" value="Thymidylate_synthase_ThyX"/>
</dbReference>
<name>A0A1F5BJF8_9BACT</name>
<accession>A0A1F5BJF8</accession>
<dbReference type="SUPFAM" id="SSF69796">
    <property type="entry name" value="Thymidylate synthase-complementing protein Thy1"/>
    <property type="match status" value="2"/>
</dbReference>
<dbReference type="PROSITE" id="PS51331">
    <property type="entry name" value="THYX"/>
    <property type="match status" value="2"/>
</dbReference>
<gene>
    <name evidence="2" type="ORF">A2W60_01010</name>
</gene>
<evidence type="ECO:0000313" key="2">
    <source>
        <dbReference type="EMBL" id="OGD30754.1"/>
    </source>
</evidence>
<dbReference type="Pfam" id="PF02511">
    <property type="entry name" value="Thy1"/>
    <property type="match status" value="2"/>
</dbReference>